<proteinExistence type="predicted"/>
<sequence length="461" mass="54123">MRSKKLLVIIPDGVSLRNFVYTRFPEKAIKEGWELVFLNFTNFDLSELGFREIKLNPKSSALTDLLKRAKILIELDLFKNKFNNPVYEKYKFSSSRKGFKSRIKNLLVNLLVKKYGSENGLTKLREKMKDTERRTDYYKNCKEILERETPNVILCTNQRPVIAISPMTSAQDLGLTTSCFIFSWDNLPKATKIIDSHYYFVWSEYMKDEMMNYYPYIKSNQIKVTGTPQFEIYKDNTIVIDKNKFFEKYGLDMEKQYLCFSGDDITTSPHDEYFLKDVSEEVEDLNQKGYNLGIIFRRCPVDFSNRYDAILKEHERVIVPIDPAWTNSGTYWNQAMPTKDDLVLQTNIIEHSFMVINVGSSMVFDYVAKGKPCAYLNYLPLIKNLRKDIREVYKYTHFESMPDKNSVFWINKKSDIPSIIKSAMENPGFVVSHAEDWFLKINNFYTEDASNQIVYQLDHIL</sequence>
<gene>
    <name evidence="1" type="ORF">ACFSYS_13210</name>
</gene>
<dbReference type="EMBL" id="JBHUOJ010000032">
    <property type="protein sequence ID" value="MFD2834249.1"/>
    <property type="molecule type" value="Genomic_DNA"/>
</dbReference>
<dbReference type="SUPFAM" id="SSF53756">
    <property type="entry name" value="UDP-Glycosyltransferase/glycogen phosphorylase"/>
    <property type="match status" value="1"/>
</dbReference>
<organism evidence="1 2">
    <name type="scientific">Christiangramia antarctica</name>
    <dbReference type="NCBI Taxonomy" id="2058158"/>
    <lineage>
        <taxon>Bacteria</taxon>
        <taxon>Pseudomonadati</taxon>
        <taxon>Bacteroidota</taxon>
        <taxon>Flavobacteriia</taxon>
        <taxon>Flavobacteriales</taxon>
        <taxon>Flavobacteriaceae</taxon>
        <taxon>Christiangramia</taxon>
    </lineage>
</organism>
<protein>
    <submittedName>
        <fullName evidence="1">UDP-glycosyltransferase</fullName>
    </submittedName>
</protein>
<comment type="caution">
    <text evidence="1">The sequence shown here is derived from an EMBL/GenBank/DDBJ whole genome shotgun (WGS) entry which is preliminary data.</text>
</comment>
<evidence type="ECO:0000313" key="2">
    <source>
        <dbReference type="Proteomes" id="UP001597438"/>
    </source>
</evidence>
<dbReference type="RefSeq" id="WP_251739120.1">
    <property type="nucleotide sequence ID" value="NZ_JBHUOJ010000032.1"/>
</dbReference>
<dbReference type="Proteomes" id="UP001597438">
    <property type="component" value="Unassembled WGS sequence"/>
</dbReference>
<name>A0ABW5X9A9_9FLAO</name>
<evidence type="ECO:0000313" key="1">
    <source>
        <dbReference type="EMBL" id="MFD2834249.1"/>
    </source>
</evidence>
<keyword evidence="2" id="KW-1185">Reference proteome</keyword>
<reference evidence="2" key="1">
    <citation type="journal article" date="2019" name="Int. J. Syst. Evol. Microbiol.">
        <title>The Global Catalogue of Microorganisms (GCM) 10K type strain sequencing project: providing services to taxonomists for standard genome sequencing and annotation.</title>
        <authorList>
            <consortium name="The Broad Institute Genomics Platform"/>
            <consortium name="The Broad Institute Genome Sequencing Center for Infectious Disease"/>
            <person name="Wu L."/>
            <person name="Ma J."/>
        </authorList>
    </citation>
    <scope>NUCLEOTIDE SEQUENCE [LARGE SCALE GENOMIC DNA]</scope>
    <source>
        <strain evidence="2">KCTC 52925</strain>
    </source>
</reference>
<accession>A0ABW5X9A9</accession>